<gene>
    <name evidence="1" type="ORF">V6N12_064595</name>
</gene>
<proteinExistence type="predicted"/>
<comment type="caution">
    <text evidence="1">The sequence shown here is derived from an EMBL/GenBank/DDBJ whole genome shotgun (WGS) entry which is preliminary data.</text>
</comment>
<evidence type="ECO:0000313" key="1">
    <source>
        <dbReference type="EMBL" id="KAK8596095.1"/>
    </source>
</evidence>
<name>A0ABR2G6B8_9ROSI</name>
<organism evidence="1 2">
    <name type="scientific">Hibiscus sabdariffa</name>
    <name type="common">roselle</name>
    <dbReference type="NCBI Taxonomy" id="183260"/>
    <lineage>
        <taxon>Eukaryota</taxon>
        <taxon>Viridiplantae</taxon>
        <taxon>Streptophyta</taxon>
        <taxon>Embryophyta</taxon>
        <taxon>Tracheophyta</taxon>
        <taxon>Spermatophyta</taxon>
        <taxon>Magnoliopsida</taxon>
        <taxon>eudicotyledons</taxon>
        <taxon>Gunneridae</taxon>
        <taxon>Pentapetalae</taxon>
        <taxon>rosids</taxon>
        <taxon>malvids</taxon>
        <taxon>Malvales</taxon>
        <taxon>Malvaceae</taxon>
        <taxon>Malvoideae</taxon>
        <taxon>Hibiscus</taxon>
    </lineage>
</organism>
<protein>
    <submittedName>
        <fullName evidence="1">Uncharacterized protein</fullName>
    </submittedName>
</protein>
<accession>A0ABR2G6B8</accession>
<evidence type="ECO:0000313" key="2">
    <source>
        <dbReference type="Proteomes" id="UP001472677"/>
    </source>
</evidence>
<dbReference type="EMBL" id="JBBPBM010000002">
    <property type="protein sequence ID" value="KAK8596095.1"/>
    <property type="molecule type" value="Genomic_DNA"/>
</dbReference>
<keyword evidence="2" id="KW-1185">Reference proteome</keyword>
<reference evidence="1 2" key="1">
    <citation type="journal article" date="2024" name="G3 (Bethesda)">
        <title>Genome assembly of Hibiscus sabdariffa L. provides insights into metabolisms of medicinal natural products.</title>
        <authorList>
            <person name="Kim T."/>
        </authorList>
    </citation>
    <scope>NUCLEOTIDE SEQUENCE [LARGE SCALE GENOMIC DNA]</scope>
    <source>
        <strain evidence="1">TK-2024</strain>
        <tissue evidence="1">Old leaves</tissue>
    </source>
</reference>
<dbReference type="Proteomes" id="UP001472677">
    <property type="component" value="Unassembled WGS sequence"/>
</dbReference>
<sequence length="175" mass="18791">MNVAVVQQQLNSGVTGDLTNVTPAVVASNSMVRDTNVAIVAKDKVVNAPSSLKPDKHKAVQVIEENQPRVLKDQNGHRSYGPIRSAAAKGVRHSSAAVKSLLRKEGRAKKKTELDGEQTVVADWALSLSRTLSKEGELVSKSTVLPVEKSVEDGDGVVQWIENSTFEGDSQPPQQ</sequence>